<evidence type="ECO:0000313" key="1">
    <source>
        <dbReference type="EMBL" id="CAB3795478.1"/>
    </source>
</evidence>
<dbReference type="AlphaFoldDB" id="A0A6S7BCM2"/>
<accession>A0A6S7BCM2</accession>
<organism evidence="1 2">
    <name type="scientific">Pararobbsia alpina</name>
    <dbReference type="NCBI Taxonomy" id="621374"/>
    <lineage>
        <taxon>Bacteria</taxon>
        <taxon>Pseudomonadati</taxon>
        <taxon>Pseudomonadota</taxon>
        <taxon>Betaproteobacteria</taxon>
        <taxon>Burkholderiales</taxon>
        <taxon>Burkholderiaceae</taxon>
        <taxon>Pararobbsia</taxon>
    </lineage>
</organism>
<keyword evidence="2" id="KW-1185">Reference proteome</keyword>
<dbReference type="RefSeq" id="WP_175106441.1">
    <property type="nucleotide sequence ID" value="NZ_CADIKM010000021.1"/>
</dbReference>
<evidence type="ECO:0000313" key="2">
    <source>
        <dbReference type="Proteomes" id="UP000494115"/>
    </source>
</evidence>
<proteinExistence type="predicted"/>
<dbReference type="EMBL" id="CADIKM010000021">
    <property type="protein sequence ID" value="CAB3795478.1"/>
    <property type="molecule type" value="Genomic_DNA"/>
</dbReference>
<protein>
    <submittedName>
        <fullName evidence="1">Uncharacterized protein</fullName>
    </submittedName>
</protein>
<sequence>MTALSTIAFGAASDGSQGDTVRTAFTKVNANTTVLGTQAALTSATAVTVASALTPAQVGRRVSISLAAAGVIQLPQASLCTADSIIHLRNTGATVVTLAGATGAGDTVALSKLNPGESAIFDTDGVHTWSVLVRGRANSDNESVIGTLTVGGSVVAAGNGSLGFLGGAFSFAANTFINASSAALIANDTSGSNTSNVIFQSNGVTLWNIQKTGANALVIQRSVAGAIVDNPISIATATGITSFSQRPVFAGNTPYDSGNLNFATPPAIGGTTPASGKFTTLQATGTITPSSTAGIVGTTTNNNANAGSVGEYVSSTSGAVALTTATNINATSIVLSAGDWEVSGSCAFAGTSVNISQAVAGASSVSATLPALPLYAAAVTNGASLIEYPIFAIPPQRFLVSGPTTIYGVAAANFSTGAGTVTATFNLRARRVR</sequence>
<gene>
    <name evidence="1" type="ORF">LMG28138_03888</name>
</gene>
<name>A0A6S7BCM2_9BURK</name>
<dbReference type="Proteomes" id="UP000494115">
    <property type="component" value="Unassembled WGS sequence"/>
</dbReference>
<reference evidence="1 2" key="1">
    <citation type="submission" date="2020-04" db="EMBL/GenBank/DDBJ databases">
        <authorList>
            <person name="De Canck E."/>
        </authorList>
    </citation>
    <scope>NUCLEOTIDE SEQUENCE [LARGE SCALE GENOMIC DNA]</scope>
    <source>
        <strain evidence="1 2">LMG 28138</strain>
    </source>
</reference>